<feature type="region of interest" description="Disordered" evidence="1">
    <location>
        <begin position="58"/>
        <end position="113"/>
    </location>
</feature>
<organism evidence="2 3">
    <name type="scientific">Linnemannia schmuckeri</name>
    <dbReference type="NCBI Taxonomy" id="64567"/>
    <lineage>
        <taxon>Eukaryota</taxon>
        <taxon>Fungi</taxon>
        <taxon>Fungi incertae sedis</taxon>
        <taxon>Mucoromycota</taxon>
        <taxon>Mortierellomycotina</taxon>
        <taxon>Mortierellomycetes</taxon>
        <taxon>Mortierellales</taxon>
        <taxon>Mortierellaceae</taxon>
        <taxon>Linnemannia</taxon>
    </lineage>
</organism>
<dbReference type="EMBL" id="JAAAUQ010002416">
    <property type="protein sequence ID" value="KAF9123904.1"/>
    <property type="molecule type" value="Genomic_DNA"/>
</dbReference>
<proteinExistence type="predicted"/>
<keyword evidence="3" id="KW-1185">Reference proteome</keyword>
<sequence length="166" mass="18007">MQRISMPLLRNGQQQETMLSTRLKAKERPLIDLTEKVAILLNAEVVAVGRVPVRKAQKENVDPVLGRPATGKTEPASEQPAVKKEQERMAREGTTRDHRAVFGTAPSSGNGVADRPFKKFDGLVFKPVVPPSRARKATATNVDVEPKMTDVSVEDNDEAVGPTAAA</sequence>
<feature type="non-terminal residue" evidence="2">
    <location>
        <position position="166"/>
    </location>
</feature>
<accession>A0A9P5UXD6</accession>
<protein>
    <submittedName>
        <fullName evidence="2">Uncharacterized protein</fullName>
    </submittedName>
</protein>
<feature type="region of interest" description="Disordered" evidence="1">
    <location>
        <begin position="146"/>
        <end position="166"/>
    </location>
</feature>
<evidence type="ECO:0000313" key="3">
    <source>
        <dbReference type="Proteomes" id="UP000748756"/>
    </source>
</evidence>
<dbReference type="Proteomes" id="UP000748756">
    <property type="component" value="Unassembled WGS sequence"/>
</dbReference>
<feature type="compositionally biased region" description="Basic and acidic residues" evidence="1">
    <location>
        <begin position="81"/>
        <end position="100"/>
    </location>
</feature>
<gene>
    <name evidence="2" type="ORF">BG015_005219</name>
</gene>
<name>A0A9P5UXD6_9FUNG</name>
<evidence type="ECO:0000256" key="1">
    <source>
        <dbReference type="SAM" id="MobiDB-lite"/>
    </source>
</evidence>
<dbReference type="AlphaFoldDB" id="A0A9P5UXD6"/>
<reference evidence="2" key="1">
    <citation type="journal article" date="2020" name="Fungal Divers.">
        <title>Resolving the Mortierellaceae phylogeny through synthesis of multi-gene phylogenetics and phylogenomics.</title>
        <authorList>
            <person name="Vandepol N."/>
            <person name="Liber J."/>
            <person name="Desiro A."/>
            <person name="Na H."/>
            <person name="Kennedy M."/>
            <person name="Barry K."/>
            <person name="Grigoriev I.V."/>
            <person name="Miller A.N."/>
            <person name="O'Donnell K."/>
            <person name="Stajich J.E."/>
            <person name="Bonito G."/>
        </authorList>
    </citation>
    <scope>NUCLEOTIDE SEQUENCE</scope>
    <source>
        <strain evidence="2">NRRL 6426</strain>
    </source>
</reference>
<comment type="caution">
    <text evidence="2">The sequence shown here is derived from an EMBL/GenBank/DDBJ whole genome shotgun (WGS) entry which is preliminary data.</text>
</comment>
<evidence type="ECO:0000313" key="2">
    <source>
        <dbReference type="EMBL" id="KAF9123904.1"/>
    </source>
</evidence>